<proteinExistence type="predicted"/>
<dbReference type="Gene3D" id="1.20.1280.50">
    <property type="match status" value="1"/>
</dbReference>
<evidence type="ECO:0000259" key="1">
    <source>
        <dbReference type="Pfam" id="PF00646"/>
    </source>
</evidence>
<keyword evidence="3" id="KW-1185">Reference proteome</keyword>
<feature type="domain" description="F-box" evidence="1">
    <location>
        <begin position="23"/>
        <end position="58"/>
    </location>
</feature>
<sequence length="350" mass="41270">MEKFKKRKALQQRNSAEIIASNDDLLIEILLRLPIKLLIRFKSVSKHWQSLITNPLFRQLRNRTIGLMFPVDDRVLHSCNEVLLCVSYCARVCNPITNQLSVVQQPEIGNYRVIRGMRLAFDPATSPHYKVVCVQKLGIKFYQILLYSSYYTWGISSDPFTSFINSFKKGVYWNGAMHWMCYKRHLYFKIEDQVLDEMPKLPFSNDWNSRSNSYFGESCDHLHFVETRDTQIQLNVYEMKRNYSEWFIKYQIDLSPVFAAYPEIIRGYTNPKISLCYYDFSLFCIVSGWKEEESFLGLQTPTKVIPLNLVCKTFKTLYEFEGDFGHHWDQRGLKFAYTTGFQYIEALCCI</sequence>
<reference evidence="2 3" key="1">
    <citation type="submission" date="2024-12" db="EMBL/GenBank/DDBJ databases">
        <title>The unique morphological basis and parallel evolutionary history of personate flowers in Penstemon.</title>
        <authorList>
            <person name="Depatie T.H."/>
            <person name="Wessinger C.A."/>
        </authorList>
    </citation>
    <scope>NUCLEOTIDE SEQUENCE [LARGE SCALE GENOMIC DNA]</scope>
    <source>
        <strain evidence="2">WTNN_2</strain>
        <tissue evidence="2">Leaf</tissue>
    </source>
</reference>
<name>A0ABD3UM05_9LAMI</name>
<dbReference type="AlphaFoldDB" id="A0ABD3UM05"/>
<gene>
    <name evidence="2" type="ORF">ACJIZ3_011174</name>
</gene>
<accession>A0ABD3UM05</accession>
<dbReference type="CDD" id="cd22157">
    <property type="entry name" value="F-box_AtFBW1-like"/>
    <property type="match status" value="1"/>
</dbReference>
<dbReference type="EMBL" id="JBJXBP010000001">
    <property type="protein sequence ID" value="KAL3849292.1"/>
    <property type="molecule type" value="Genomic_DNA"/>
</dbReference>
<dbReference type="PANTHER" id="PTHR35546:SF134">
    <property type="entry name" value="F-BOX ASSOCIATED DOMAIN-CONTAINING PROTEIN"/>
    <property type="match status" value="1"/>
</dbReference>
<dbReference type="Proteomes" id="UP001634393">
    <property type="component" value="Unassembled WGS sequence"/>
</dbReference>
<dbReference type="InterPro" id="IPR001810">
    <property type="entry name" value="F-box_dom"/>
</dbReference>
<evidence type="ECO:0000313" key="3">
    <source>
        <dbReference type="Proteomes" id="UP001634393"/>
    </source>
</evidence>
<organism evidence="2 3">
    <name type="scientific">Penstemon smallii</name>
    <dbReference type="NCBI Taxonomy" id="265156"/>
    <lineage>
        <taxon>Eukaryota</taxon>
        <taxon>Viridiplantae</taxon>
        <taxon>Streptophyta</taxon>
        <taxon>Embryophyta</taxon>
        <taxon>Tracheophyta</taxon>
        <taxon>Spermatophyta</taxon>
        <taxon>Magnoliopsida</taxon>
        <taxon>eudicotyledons</taxon>
        <taxon>Gunneridae</taxon>
        <taxon>Pentapetalae</taxon>
        <taxon>asterids</taxon>
        <taxon>lamiids</taxon>
        <taxon>Lamiales</taxon>
        <taxon>Plantaginaceae</taxon>
        <taxon>Cheloneae</taxon>
        <taxon>Penstemon</taxon>
    </lineage>
</organism>
<dbReference type="Pfam" id="PF00646">
    <property type="entry name" value="F-box"/>
    <property type="match status" value="1"/>
</dbReference>
<dbReference type="PANTHER" id="PTHR35546">
    <property type="entry name" value="F-BOX PROTEIN INTERACTION DOMAIN PROTEIN-RELATED"/>
    <property type="match status" value="1"/>
</dbReference>
<evidence type="ECO:0000313" key="2">
    <source>
        <dbReference type="EMBL" id="KAL3849292.1"/>
    </source>
</evidence>
<dbReference type="SUPFAM" id="SSF81383">
    <property type="entry name" value="F-box domain"/>
    <property type="match status" value="1"/>
</dbReference>
<protein>
    <recommendedName>
        <fullName evidence="1">F-box domain-containing protein</fullName>
    </recommendedName>
</protein>
<dbReference type="InterPro" id="IPR055290">
    <property type="entry name" value="At3g26010-like"/>
</dbReference>
<dbReference type="InterPro" id="IPR036047">
    <property type="entry name" value="F-box-like_dom_sf"/>
</dbReference>
<comment type="caution">
    <text evidence="2">The sequence shown here is derived from an EMBL/GenBank/DDBJ whole genome shotgun (WGS) entry which is preliminary data.</text>
</comment>